<dbReference type="OMA" id="MINSTCG"/>
<feature type="domain" description="LysM" evidence="5">
    <location>
        <begin position="356"/>
        <end position="402"/>
    </location>
</feature>
<dbReference type="Proteomes" id="UP000054771">
    <property type="component" value="Unassembled WGS sequence"/>
</dbReference>
<dbReference type="PANTHER" id="PTHR34997">
    <property type="entry name" value="AM15"/>
    <property type="match status" value="1"/>
</dbReference>
<reference evidence="7" key="1">
    <citation type="journal article" date="2016" name="Genome Announc.">
        <title>Draft genome sequences of fungus Aspergillus calidoustus.</title>
        <authorList>
            <person name="Horn F."/>
            <person name="Linde J."/>
            <person name="Mattern D.J."/>
            <person name="Walther G."/>
            <person name="Guthke R."/>
            <person name="Scherlach K."/>
            <person name="Martin K."/>
            <person name="Brakhage A.A."/>
            <person name="Petzke L."/>
            <person name="Valiante V."/>
        </authorList>
    </citation>
    <scope>NUCLEOTIDE SEQUENCE [LARGE SCALE GENOMIC DNA]</scope>
    <source>
        <strain evidence="7">SF006504</strain>
    </source>
</reference>
<evidence type="ECO:0000313" key="6">
    <source>
        <dbReference type="EMBL" id="CEL11919.1"/>
    </source>
</evidence>
<dbReference type="CDD" id="cd00118">
    <property type="entry name" value="LysM"/>
    <property type="match status" value="4"/>
</dbReference>
<dbReference type="EMBL" id="CDMC01000035">
    <property type="protein sequence ID" value="CEL11919.1"/>
    <property type="molecule type" value="Genomic_DNA"/>
</dbReference>
<dbReference type="AlphaFoldDB" id="A0A0U5GPI2"/>
<dbReference type="OrthoDB" id="5985073at2759"/>
<keyword evidence="4" id="KW-0732">Signal</keyword>
<gene>
    <name evidence="6" type="ORF">ASPCAL15013</name>
</gene>
<evidence type="ECO:0000256" key="4">
    <source>
        <dbReference type="SAM" id="SignalP"/>
    </source>
</evidence>
<dbReference type="SMART" id="SM00257">
    <property type="entry name" value="LysM"/>
    <property type="match status" value="4"/>
</dbReference>
<accession>A0A0U5GPI2</accession>
<dbReference type="SUPFAM" id="SSF54106">
    <property type="entry name" value="LysM domain"/>
    <property type="match status" value="3"/>
</dbReference>
<evidence type="ECO:0000259" key="5">
    <source>
        <dbReference type="PROSITE" id="PS51782"/>
    </source>
</evidence>
<keyword evidence="7" id="KW-1185">Reference proteome</keyword>
<sequence length="792" mass="85156">MQLQHHLLAALSVAAAPSWALIQLFNSDTLPPLSPGCTAALSSNLSCGVMETGDTMYQLTVNLTTDMLDEMCSQECLNSIAAYEQKVEVECANDEFDDSGNSTRASASASGVYRPIVLPAYYLTNHKQRCLKDSDGGYCVLHLQATNDQDECDHCGLQMFQAELSNSYFFNNDLAEQFSSLTSSCSVSTLDTPTHTSVVLSSSSAGMPTPTACAERVATIQAGDTCDSFAAANNVSTWRMLIENGLQSGCLDFPTSGTLCVSGRCQTHLVQPQDTCVSLSRKYDITITQFITWNSVLNSLCSNFDVLVGHYVCVSYPGNATSEFNSYASGVAGSTATAPAPIPSDVVAGTNVNCGKYYHVKEGDYCQSIAMAHGITVSDFLFLNPEVDGNCTNLYKDYSYCVQPVGKIETYPGYGGSTTTPSPTVLYVTRMAWSDLPIATNLTSWVPIVTPVTAPLAKRTRRDCEEYEDNYDGAILCSWIARGVNFLDFISWNPSLDPYDCTLANNTRYCTLLGSGYLIQDTNPDESLLYADVPSNAAPDSTAKCYYWHETQDGDTCEKIMASANIALDAFYAWNPSVKSDCSNMWLNTSYCMEGPGYDDTYYTGSLTSTSTTLTGTGTATPTCTRDAISAPGPTQAGIACDCNKYTVQDTDGVYCQDLANQNDITLNQLYQWNPALNGDCSGLWLNYAYCIGVTSPTQSTASASATATTTTKPTTTTSASPTCATVTPPGPTQAGIPCTCDKYLMQADGIYCYDMAAESGITLDELYRLNPALGGDCSGLWAGYAYCVRTL</sequence>
<evidence type="ECO:0000256" key="1">
    <source>
        <dbReference type="ARBA" id="ARBA00022669"/>
    </source>
</evidence>
<organism evidence="6 7">
    <name type="scientific">Aspergillus calidoustus</name>
    <dbReference type="NCBI Taxonomy" id="454130"/>
    <lineage>
        <taxon>Eukaryota</taxon>
        <taxon>Fungi</taxon>
        <taxon>Dikarya</taxon>
        <taxon>Ascomycota</taxon>
        <taxon>Pezizomycotina</taxon>
        <taxon>Eurotiomycetes</taxon>
        <taxon>Eurotiomycetidae</taxon>
        <taxon>Eurotiales</taxon>
        <taxon>Aspergillaceae</taxon>
        <taxon>Aspergillus</taxon>
        <taxon>Aspergillus subgen. Nidulantes</taxon>
    </lineage>
</organism>
<feature type="chain" id="PRO_5006858080" description="LysM domain-containing protein" evidence="4">
    <location>
        <begin position="21"/>
        <end position="792"/>
    </location>
</feature>
<dbReference type="InterPro" id="IPR036779">
    <property type="entry name" value="LysM_dom_sf"/>
</dbReference>
<feature type="domain" description="LysM" evidence="5">
    <location>
        <begin position="266"/>
        <end position="314"/>
    </location>
</feature>
<evidence type="ECO:0000256" key="2">
    <source>
        <dbReference type="ARBA" id="ARBA00023026"/>
    </source>
</evidence>
<evidence type="ECO:0000313" key="7">
    <source>
        <dbReference type="Proteomes" id="UP000054771"/>
    </source>
</evidence>
<dbReference type="PROSITE" id="PS51782">
    <property type="entry name" value="LYSM"/>
    <property type="match status" value="5"/>
</dbReference>
<name>A0A0U5GPI2_ASPCI</name>
<feature type="domain" description="LysM" evidence="5">
    <location>
        <begin position="644"/>
        <end position="692"/>
    </location>
</feature>
<dbReference type="InterPro" id="IPR018392">
    <property type="entry name" value="LysM"/>
</dbReference>
<proteinExistence type="predicted"/>
<keyword evidence="2" id="KW-0843">Virulence</keyword>
<dbReference type="InterPro" id="IPR052210">
    <property type="entry name" value="LysM1-like"/>
</dbReference>
<dbReference type="Gene3D" id="3.10.350.10">
    <property type="entry name" value="LysM domain"/>
    <property type="match status" value="5"/>
</dbReference>
<dbReference type="Pfam" id="PF01476">
    <property type="entry name" value="LysM"/>
    <property type="match status" value="3"/>
</dbReference>
<dbReference type="STRING" id="454130.A0A0U5GPI2"/>
<feature type="domain" description="LysM" evidence="5">
    <location>
        <begin position="742"/>
        <end position="789"/>
    </location>
</feature>
<feature type="signal peptide" evidence="4">
    <location>
        <begin position="1"/>
        <end position="20"/>
    </location>
</feature>
<protein>
    <recommendedName>
        <fullName evidence="5">LysM domain-containing protein</fullName>
    </recommendedName>
</protein>
<dbReference type="PANTHER" id="PTHR34997:SF1">
    <property type="entry name" value="PEPTIDOGLYCAN-BINDING LYSIN DOMAIN"/>
    <property type="match status" value="1"/>
</dbReference>
<evidence type="ECO:0000256" key="3">
    <source>
        <dbReference type="SAM" id="MobiDB-lite"/>
    </source>
</evidence>
<feature type="region of interest" description="Disordered" evidence="3">
    <location>
        <begin position="703"/>
        <end position="725"/>
    </location>
</feature>
<keyword evidence="1" id="KW-0147">Chitin-binding</keyword>
<feature type="domain" description="LysM" evidence="5">
    <location>
        <begin position="547"/>
        <end position="593"/>
    </location>
</feature>
<dbReference type="GO" id="GO:0008061">
    <property type="term" value="F:chitin binding"/>
    <property type="evidence" value="ECO:0007669"/>
    <property type="project" value="UniProtKB-KW"/>
</dbReference>